<dbReference type="PROSITE" id="PS51846">
    <property type="entry name" value="CNNM"/>
    <property type="match status" value="1"/>
</dbReference>
<keyword evidence="3" id="KW-1003">Cell membrane</keyword>
<evidence type="ECO:0000256" key="6">
    <source>
        <dbReference type="ARBA" id="ARBA00022989"/>
    </source>
</evidence>
<evidence type="ECO:0000313" key="14">
    <source>
        <dbReference type="EMBL" id="MBJ3774200.1"/>
    </source>
</evidence>
<dbReference type="AlphaFoldDB" id="A0A934IKA0"/>
<dbReference type="InterPro" id="IPR044751">
    <property type="entry name" value="Ion_transp-like_CBS"/>
</dbReference>
<dbReference type="GO" id="GO:0005886">
    <property type="term" value="C:plasma membrane"/>
    <property type="evidence" value="ECO:0007669"/>
    <property type="project" value="UniProtKB-SubCell"/>
</dbReference>
<evidence type="ECO:0000256" key="7">
    <source>
        <dbReference type="ARBA" id="ARBA00023122"/>
    </source>
</evidence>
<dbReference type="Gene3D" id="3.30.465.10">
    <property type="match status" value="1"/>
</dbReference>
<proteinExistence type="inferred from homology"/>
<keyword evidence="5" id="KW-0677">Repeat</keyword>
<keyword evidence="7 9" id="KW-0129">CBS domain</keyword>
<organism evidence="14 15">
    <name type="scientific">Acuticoccus mangrovi</name>
    <dbReference type="NCBI Taxonomy" id="2796142"/>
    <lineage>
        <taxon>Bacteria</taxon>
        <taxon>Pseudomonadati</taxon>
        <taxon>Pseudomonadota</taxon>
        <taxon>Alphaproteobacteria</taxon>
        <taxon>Hyphomicrobiales</taxon>
        <taxon>Amorphaceae</taxon>
        <taxon>Acuticoccus</taxon>
    </lineage>
</organism>
<dbReference type="SUPFAM" id="SSF54631">
    <property type="entry name" value="CBS-domain pair"/>
    <property type="match status" value="1"/>
</dbReference>
<dbReference type="Gene3D" id="3.10.580.10">
    <property type="entry name" value="CBS-domain"/>
    <property type="match status" value="1"/>
</dbReference>
<dbReference type="InterPro" id="IPR046342">
    <property type="entry name" value="CBS_dom_sf"/>
</dbReference>
<dbReference type="PANTHER" id="PTHR22777">
    <property type="entry name" value="HEMOLYSIN-RELATED"/>
    <property type="match status" value="1"/>
</dbReference>
<evidence type="ECO:0000256" key="1">
    <source>
        <dbReference type="ARBA" id="ARBA00004651"/>
    </source>
</evidence>
<dbReference type="PANTHER" id="PTHR22777:SF32">
    <property type="entry name" value="UPF0053 INNER MEMBRANE PROTEIN YFJD"/>
    <property type="match status" value="1"/>
</dbReference>
<dbReference type="FunFam" id="3.10.580.10:FF:000002">
    <property type="entry name" value="Magnesium/cobalt efflux protein CorC"/>
    <property type="match status" value="1"/>
</dbReference>
<dbReference type="InterPro" id="IPR016169">
    <property type="entry name" value="FAD-bd_PCMH_sub2"/>
</dbReference>
<dbReference type="RefSeq" id="WP_198880097.1">
    <property type="nucleotide sequence ID" value="NZ_JAEKJA010000001.1"/>
</dbReference>
<dbReference type="InterPro" id="IPR036318">
    <property type="entry name" value="FAD-bd_PCMH-like_sf"/>
</dbReference>
<dbReference type="Pfam" id="PF01595">
    <property type="entry name" value="CNNM"/>
    <property type="match status" value="1"/>
</dbReference>
<evidence type="ECO:0000256" key="10">
    <source>
        <dbReference type="PROSITE-ProRule" id="PRU01193"/>
    </source>
</evidence>
<evidence type="ECO:0000256" key="5">
    <source>
        <dbReference type="ARBA" id="ARBA00022737"/>
    </source>
</evidence>
<name>A0A934IKA0_9HYPH</name>
<keyword evidence="8 10" id="KW-0472">Membrane</keyword>
<dbReference type="InterPro" id="IPR000644">
    <property type="entry name" value="CBS_dom"/>
</dbReference>
<dbReference type="EMBL" id="JAEKJA010000001">
    <property type="protein sequence ID" value="MBJ3774200.1"/>
    <property type="molecule type" value="Genomic_DNA"/>
</dbReference>
<feature type="transmembrane region" description="Helical" evidence="11">
    <location>
        <begin position="93"/>
        <end position="112"/>
    </location>
</feature>
<keyword evidence="6 10" id="KW-1133">Transmembrane helix</keyword>
<keyword evidence="4 10" id="KW-0812">Transmembrane</keyword>
<dbReference type="SMART" id="SM00116">
    <property type="entry name" value="CBS"/>
    <property type="match status" value="2"/>
</dbReference>
<feature type="transmembrane region" description="Helical" evidence="11">
    <location>
        <begin position="124"/>
        <end position="144"/>
    </location>
</feature>
<feature type="domain" description="CBS" evidence="12">
    <location>
        <begin position="277"/>
        <end position="334"/>
    </location>
</feature>
<dbReference type="Pfam" id="PF00571">
    <property type="entry name" value="CBS"/>
    <property type="match status" value="2"/>
</dbReference>
<evidence type="ECO:0000256" key="11">
    <source>
        <dbReference type="SAM" id="Phobius"/>
    </source>
</evidence>
<dbReference type="Pfam" id="PF03471">
    <property type="entry name" value="CorC_HlyC"/>
    <property type="match status" value="1"/>
</dbReference>
<dbReference type="PROSITE" id="PS51371">
    <property type="entry name" value="CBS"/>
    <property type="match status" value="2"/>
</dbReference>
<evidence type="ECO:0000256" key="3">
    <source>
        <dbReference type="ARBA" id="ARBA00022475"/>
    </source>
</evidence>
<feature type="transmembrane region" description="Helical" evidence="11">
    <location>
        <begin position="62"/>
        <end position="81"/>
    </location>
</feature>
<evidence type="ECO:0000313" key="15">
    <source>
        <dbReference type="Proteomes" id="UP000609531"/>
    </source>
</evidence>
<gene>
    <name evidence="14" type="ORF">JCR33_00770</name>
</gene>
<accession>A0A934IKA0</accession>
<feature type="domain" description="CNNM transmembrane" evidence="13">
    <location>
        <begin position="2"/>
        <end position="190"/>
    </location>
</feature>
<protein>
    <submittedName>
        <fullName evidence="14">HlyC/CorC family transporter</fullName>
    </submittedName>
</protein>
<feature type="transmembrane region" description="Helical" evidence="11">
    <location>
        <begin position="6"/>
        <end position="25"/>
    </location>
</feature>
<comment type="similarity">
    <text evidence="2">Belongs to the UPF0053 family. Hemolysin C subfamily.</text>
</comment>
<sequence length="427" mass="46841">MIAWDLWLTVGSIVLLLAMSAFFSGSETALTAASRARLHQQEKQGSQRAATAARLMQARERLIGALLVGNNLVNILASALATSALIRLFGETAVVYATFLMTALVLIFSEVLPKTLAILRPEPFALAVAPLVRIIVFVFAPVTATVQKIVSLILGLFGVEVDAELVQSAREEIRGTVDLQHAEGGLHKAERDRLGALLDLADLEVSDVMIHRTRMRMLNADDPPETIVAEALASPYTRMPMWKDTTDNLVGVLHAKDLLRAVQAAGGDVSKVNVRAIAKPPWFVPDTTRLQDQLNAFLKRKSHFALVVDEYGEVMGLVTLEDILEEIVGEIEDEYDVEVEGVMPQPDGSVLVDGSVTIRDLNRALDWSLPDDEATTAAGLVIHEAQMIPEVDQAFTFHGVRFEVAERERNRITRLRLTRPDEDADGD</sequence>
<dbReference type="SUPFAM" id="SSF56176">
    <property type="entry name" value="FAD-binding/transporter-associated domain-like"/>
    <property type="match status" value="1"/>
</dbReference>
<comment type="caution">
    <text evidence="14">The sequence shown here is derived from an EMBL/GenBank/DDBJ whole genome shotgun (WGS) entry which is preliminary data.</text>
</comment>
<dbReference type="SMART" id="SM01091">
    <property type="entry name" value="CorC_HlyC"/>
    <property type="match status" value="1"/>
</dbReference>
<evidence type="ECO:0000256" key="2">
    <source>
        <dbReference type="ARBA" id="ARBA00006446"/>
    </source>
</evidence>
<dbReference type="Proteomes" id="UP000609531">
    <property type="component" value="Unassembled WGS sequence"/>
</dbReference>
<reference evidence="14" key="1">
    <citation type="submission" date="2020-12" db="EMBL/GenBank/DDBJ databases">
        <title>Bacterial taxonomy.</title>
        <authorList>
            <person name="Pan X."/>
        </authorList>
    </citation>
    <scope>NUCLEOTIDE SEQUENCE</scope>
    <source>
        <strain evidence="14">B2012</strain>
    </source>
</reference>
<keyword evidence="15" id="KW-1185">Reference proteome</keyword>
<dbReference type="InterPro" id="IPR002550">
    <property type="entry name" value="CNNM"/>
</dbReference>
<evidence type="ECO:0000256" key="8">
    <source>
        <dbReference type="ARBA" id="ARBA00023136"/>
    </source>
</evidence>
<evidence type="ECO:0000259" key="13">
    <source>
        <dbReference type="PROSITE" id="PS51846"/>
    </source>
</evidence>
<comment type="subcellular location">
    <subcellularLocation>
        <location evidence="1">Cell membrane</location>
        <topology evidence="1">Multi-pass membrane protein</topology>
    </subcellularLocation>
</comment>
<feature type="domain" description="CBS" evidence="12">
    <location>
        <begin position="209"/>
        <end position="269"/>
    </location>
</feature>
<evidence type="ECO:0000256" key="4">
    <source>
        <dbReference type="ARBA" id="ARBA00022692"/>
    </source>
</evidence>
<evidence type="ECO:0000259" key="12">
    <source>
        <dbReference type="PROSITE" id="PS51371"/>
    </source>
</evidence>
<dbReference type="InterPro" id="IPR005170">
    <property type="entry name" value="Transptr-assoc_dom"/>
</dbReference>
<evidence type="ECO:0000256" key="9">
    <source>
        <dbReference type="PROSITE-ProRule" id="PRU00703"/>
    </source>
</evidence>
<dbReference type="GO" id="GO:0050660">
    <property type="term" value="F:flavin adenine dinucleotide binding"/>
    <property type="evidence" value="ECO:0007669"/>
    <property type="project" value="InterPro"/>
</dbReference>
<dbReference type="CDD" id="cd04590">
    <property type="entry name" value="CBS_pair_CorC_HlyC_assoc"/>
    <property type="match status" value="1"/>
</dbReference>